<dbReference type="EMBL" id="CAXIPR030000001">
    <property type="protein sequence ID" value="CAM0144395.1"/>
    <property type="molecule type" value="Genomic_DNA"/>
</dbReference>
<keyword evidence="6 9" id="KW-0804">Transcription</keyword>
<dbReference type="Pfam" id="PF02309">
    <property type="entry name" value="AUX_IAA"/>
    <property type="match status" value="1"/>
</dbReference>
<name>A0ABC9GPU2_9POAL</name>
<dbReference type="InterPro" id="IPR053793">
    <property type="entry name" value="PB1-like"/>
</dbReference>
<evidence type="ECO:0000256" key="2">
    <source>
        <dbReference type="ARBA" id="ARBA00004123"/>
    </source>
</evidence>
<dbReference type="PROSITE" id="PS50863">
    <property type="entry name" value="B3"/>
    <property type="match status" value="1"/>
</dbReference>
<comment type="similarity">
    <text evidence="3 9">Belongs to the ARF family.</text>
</comment>
<dbReference type="PROSITE" id="PS51745">
    <property type="entry name" value="PB1"/>
    <property type="match status" value="1"/>
</dbReference>
<evidence type="ECO:0000313" key="13">
    <source>
        <dbReference type="EMBL" id="CAM0144395.1"/>
    </source>
</evidence>
<protein>
    <recommendedName>
        <fullName evidence="9">Auxin response factor</fullName>
    </recommendedName>
</protein>
<keyword evidence="4 9" id="KW-0805">Transcription regulation</keyword>
<evidence type="ECO:0000259" key="11">
    <source>
        <dbReference type="PROSITE" id="PS51745"/>
    </source>
</evidence>
<evidence type="ECO:0000256" key="5">
    <source>
        <dbReference type="ARBA" id="ARBA00023125"/>
    </source>
</evidence>
<dbReference type="Gene3D" id="3.10.20.90">
    <property type="entry name" value="Phosphatidylinositol 3-kinase Catalytic Subunit, Chain A, domain 1"/>
    <property type="match status" value="1"/>
</dbReference>
<dbReference type="CDD" id="cd10017">
    <property type="entry name" value="B3_DNA"/>
    <property type="match status" value="1"/>
</dbReference>
<feature type="domain" description="TF-B3" evidence="10">
    <location>
        <begin position="118"/>
        <end position="220"/>
    </location>
</feature>
<evidence type="ECO:0000259" key="10">
    <source>
        <dbReference type="PROSITE" id="PS50863"/>
    </source>
</evidence>
<evidence type="ECO:0000256" key="9">
    <source>
        <dbReference type="RuleBase" id="RU004561"/>
    </source>
</evidence>
<dbReference type="Pfam" id="PF06507">
    <property type="entry name" value="ARF_AD"/>
    <property type="match status" value="1"/>
</dbReference>
<proteinExistence type="inferred from homology"/>
<evidence type="ECO:0000256" key="1">
    <source>
        <dbReference type="ARBA" id="ARBA00003182"/>
    </source>
</evidence>
<sequence length="689" mass="76747">MAQGPGREPELFAELWRACAGPLVELPRTDERVFYFLQGHLEQLQEPTDPALLAEQIKMFQVPNKILCKVVNVELKAETETDEMFAQITLQPDPDQVNLPTLPDPAMPETPRPVVHSFCKILTPSDTSTHGGFSVLRRHANECLPPLDMSMPTPTQELIAKDLHGSEWRFKHIYRGQPRRHLLTTGWSTFVTSKKLIAGDAFVYLRSETGEQRVGVRRLVQKQSTMPASVISSQSMHLGVLASASHAIKTNSIFLVYYRPRLSQSQYIVSLNKYLEATKIGFNVGMRFKMSFEGEDVPVKKFSGTVVDKGDLSPQWQGSEWKTLKVQWDEATNSNGPERVSSWEIESFDASAPTINIPVQPPTKNKRPRETAENLDIQALEPTKEFWLSGMPEQHEKAGIGSSEPNCISGHQVVWTSEHAGYSAMSSSVCQNSVILGNWFKDFNSSSKGASPSLSEISHKMFQVTSNDARVPPWPGLSAYQAEEPSSKLSCNTALCSYQTEEVAPNFSSAAEEKKEPSMFRLFGVNLINHTKNTATSEKTTAGVGEILTRAAGSLEDSSQISALSKVTKDHTQFVNESPREIQSHQSCTGRTRIKVQMHGNAVGRAVDLANLDGYPNLIGELEEMFEIKDLGSKQKWKVAFINDENETVEVGDVPWLEFCLTVRKIVIHSIGDESNMDPYPEQDVKTNF</sequence>
<dbReference type="Gene3D" id="2.40.330.10">
    <property type="entry name" value="DNA-binding pseudobarrel domain"/>
    <property type="match status" value="1"/>
</dbReference>
<feature type="domain" description="PB1" evidence="11">
    <location>
        <begin position="591"/>
        <end position="671"/>
    </location>
</feature>
<comment type="subcellular location">
    <subcellularLocation>
        <location evidence="2 9">Nucleus</location>
    </subcellularLocation>
</comment>
<dbReference type="Pfam" id="PF02362">
    <property type="entry name" value="B3"/>
    <property type="match status" value="1"/>
</dbReference>
<evidence type="ECO:0000256" key="3">
    <source>
        <dbReference type="ARBA" id="ARBA00007853"/>
    </source>
</evidence>
<dbReference type="SUPFAM" id="SSF101936">
    <property type="entry name" value="DNA-binding pseudobarrel domain"/>
    <property type="match status" value="1"/>
</dbReference>
<dbReference type="Gene3D" id="2.30.30.1040">
    <property type="match status" value="1"/>
</dbReference>
<dbReference type="InterPro" id="IPR015300">
    <property type="entry name" value="DNA-bd_pseudobarrel_sf"/>
</dbReference>
<dbReference type="SMART" id="SM01019">
    <property type="entry name" value="B3"/>
    <property type="match status" value="1"/>
</dbReference>
<dbReference type="PANTHER" id="PTHR31384:SF1">
    <property type="entry name" value="AUXIN RESPONSE FACTOR 9"/>
    <property type="match status" value="1"/>
</dbReference>
<evidence type="ECO:0000256" key="6">
    <source>
        <dbReference type="ARBA" id="ARBA00023163"/>
    </source>
</evidence>
<dbReference type="InterPro" id="IPR010525">
    <property type="entry name" value="ARF_dom"/>
</dbReference>
<reference evidence="13 14" key="1">
    <citation type="submission" date="2024-10" db="EMBL/GenBank/DDBJ databases">
        <authorList>
            <person name="Ryan C."/>
        </authorList>
    </citation>
    <scope>NUCLEOTIDE SEQUENCE [LARGE SCALE GENOMIC DNA]</scope>
</reference>
<keyword evidence="8 9" id="KW-0927">Auxin signaling pathway</keyword>
<dbReference type="GO" id="GO:0003677">
    <property type="term" value="F:DNA binding"/>
    <property type="evidence" value="ECO:0007669"/>
    <property type="project" value="UniProtKB-KW"/>
</dbReference>
<dbReference type="InterPro" id="IPR003340">
    <property type="entry name" value="B3_DNA-bd"/>
</dbReference>
<evidence type="ECO:0000256" key="4">
    <source>
        <dbReference type="ARBA" id="ARBA00023015"/>
    </source>
</evidence>
<dbReference type="FunFam" id="2.40.330.10:FF:000001">
    <property type="entry name" value="Auxin response factor"/>
    <property type="match status" value="1"/>
</dbReference>
<dbReference type="InterPro" id="IPR044835">
    <property type="entry name" value="ARF_plant"/>
</dbReference>
<dbReference type="Proteomes" id="UP001497457">
    <property type="component" value="Chromosome 20rd"/>
</dbReference>
<organism evidence="13 14">
    <name type="scientific">Urochloa decumbens</name>
    <dbReference type="NCBI Taxonomy" id="240449"/>
    <lineage>
        <taxon>Eukaryota</taxon>
        <taxon>Viridiplantae</taxon>
        <taxon>Streptophyta</taxon>
        <taxon>Embryophyta</taxon>
        <taxon>Tracheophyta</taxon>
        <taxon>Spermatophyta</taxon>
        <taxon>Magnoliopsida</taxon>
        <taxon>Liliopsida</taxon>
        <taxon>Poales</taxon>
        <taxon>Poaceae</taxon>
        <taxon>PACMAD clade</taxon>
        <taxon>Panicoideae</taxon>
        <taxon>Panicodae</taxon>
        <taxon>Paniceae</taxon>
        <taxon>Melinidinae</taxon>
        <taxon>Urochloa</taxon>
    </lineage>
</organism>
<evidence type="ECO:0000256" key="8">
    <source>
        <dbReference type="ARBA" id="ARBA00023294"/>
    </source>
</evidence>
<dbReference type="FunFam" id="2.30.30.1040:FF:000001">
    <property type="entry name" value="Auxin response factor"/>
    <property type="match status" value="1"/>
</dbReference>
<dbReference type="InterPro" id="IPR033389">
    <property type="entry name" value="AUX/IAA_dom"/>
</dbReference>
<accession>A0ABC9GPU2</accession>
<dbReference type="GO" id="GO:0005634">
    <property type="term" value="C:nucleus"/>
    <property type="evidence" value="ECO:0007669"/>
    <property type="project" value="UniProtKB-SubCell"/>
</dbReference>
<evidence type="ECO:0000313" key="12">
    <source>
        <dbReference type="EMBL" id="CAL4978812.1"/>
    </source>
</evidence>
<comment type="function">
    <text evidence="1 9">Auxin response factors (ARFs) are transcriptional factors that bind specifically to the DNA sequence 5'-TGTCTC-3' found in the auxin-responsive promoter elements (AuxREs).</text>
</comment>
<keyword evidence="14" id="KW-1185">Reference proteome</keyword>
<evidence type="ECO:0000313" key="14">
    <source>
        <dbReference type="Proteomes" id="UP001497457"/>
    </source>
</evidence>
<dbReference type="PANTHER" id="PTHR31384">
    <property type="entry name" value="AUXIN RESPONSE FACTOR 4-RELATED"/>
    <property type="match status" value="1"/>
</dbReference>
<dbReference type="EMBL" id="OZ075130">
    <property type="protein sequence ID" value="CAL4978812.1"/>
    <property type="molecule type" value="Genomic_DNA"/>
</dbReference>
<dbReference type="Proteomes" id="UP001497457">
    <property type="component" value="Unassembled WGS sequence"/>
</dbReference>
<keyword evidence="7 9" id="KW-0539">Nucleus</keyword>
<comment type="subunit">
    <text evidence="9">Homodimers and heterodimers.</text>
</comment>
<evidence type="ECO:0000256" key="7">
    <source>
        <dbReference type="ARBA" id="ARBA00023242"/>
    </source>
</evidence>
<dbReference type="GO" id="GO:0009734">
    <property type="term" value="P:auxin-activated signaling pathway"/>
    <property type="evidence" value="ECO:0007669"/>
    <property type="project" value="UniProtKB-KW"/>
</dbReference>
<keyword evidence="5 9" id="KW-0238">DNA-binding</keyword>
<gene>
    <name evidence="13" type="ORF">URODEC1_LOCUS43600</name>
    <name evidence="12" type="ORF">URODEC1_LOCUS54965</name>
</gene>
<dbReference type="AlphaFoldDB" id="A0ABC9GPU2"/>